<comment type="subcellular location">
    <subcellularLocation>
        <location evidence="2">Nucleus</location>
    </subcellularLocation>
</comment>
<evidence type="ECO:0000256" key="1">
    <source>
        <dbReference type="ARBA" id="ARBA00001968"/>
    </source>
</evidence>
<evidence type="ECO:0000256" key="3">
    <source>
        <dbReference type="ARBA" id="ARBA00006958"/>
    </source>
</evidence>
<dbReference type="GO" id="GO:0046872">
    <property type="term" value="F:metal ion binding"/>
    <property type="evidence" value="ECO:0007669"/>
    <property type="project" value="UniProtKB-KW"/>
</dbReference>
<reference evidence="10" key="1">
    <citation type="submission" date="2020-06" db="EMBL/GenBank/DDBJ databases">
        <authorList>
            <person name="Li T."/>
            <person name="Hu X."/>
            <person name="Zhang T."/>
            <person name="Song X."/>
            <person name="Zhang H."/>
            <person name="Dai N."/>
            <person name="Sheng W."/>
            <person name="Hou X."/>
            <person name="Wei L."/>
        </authorList>
    </citation>
    <scope>NUCLEOTIDE SEQUENCE</scope>
    <source>
        <strain evidence="10">G02</strain>
        <tissue evidence="10">Leaf</tissue>
    </source>
</reference>
<keyword evidence="5" id="KW-0479">Metal-binding</keyword>
<comment type="similarity">
    <text evidence="3">Belongs to the HARBI1 family.</text>
</comment>
<keyword evidence="7" id="KW-0539">Nucleus</keyword>
<gene>
    <name evidence="10" type="ORF">Sradi_3575800</name>
</gene>
<comment type="cofactor">
    <cofactor evidence="1">
        <name>a divalent metal cation</name>
        <dbReference type="ChEBI" id="CHEBI:60240"/>
    </cofactor>
</comment>
<comment type="caution">
    <text evidence="10">The sequence shown here is derived from an EMBL/GenBank/DDBJ whole genome shotgun (WGS) entry which is preliminary data.</text>
</comment>
<dbReference type="GO" id="GO:0004518">
    <property type="term" value="F:nuclease activity"/>
    <property type="evidence" value="ECO:0007669"/>
    <property type="project" value="UniProtKB-KW"/>
</dbReference>
<dbReference type="GO" id="GO:0005634">
    <property type="term" value="C:nucleus"/>
    <property type="evidence" value="ECO:0007669"/>
    <property type="project" value="UniProtKB-SubCell"/>
</dbReference>
<evidence type="ECO:0000256" key="4">
    <source>
        <dbReference type="ARBA" id="ARBA00022722"/>
    </source>
</evidence>
<keyword evidence="6" id="KW-0378">Hydrolase</keyword>
<protein>
    <recommendedName>
        <fullName evidence="11">DDE Tnp4 domain-containing protein</fullName>
    </recommendedName>
</protein>
<dbReference type="PANTHER" id="PTHR22930:SF293">
    <property type="entry name" value="PROTEIN ALP1-LIKE"/>
    <property type="match status" value="1"/>
</dbReference>
<dbReference type="InterPro" id="IPR045249">
    <property type="entry name" value="HARBI1-like"/>
</dbReference>
<evidence type="ECO:0000259" key="8">
    <source>
        <dbReference type="Pfam" id="PF13359"/>
    </source>
</evidence>
<dbReference type="InterPro" id="IPR058353">
    <property type="entry name" value="DUF8040"/>
</dbReference>
<dbReference type="PANTHER" id="PTHR22930">
    <property type="match status" value="1"/>
</dbReference>
<dbReference type="EMBL" id="JACGWJ010000015">
    <property type="protein sequence ID" value="KAL0366857.1"/>
    <property type="molecule type" value="Genomic_DNA"/>
</dbReference>
<proteinExistence type="inferred from homology"/>
<reference evidence="10" key="2">
    <citation type="journal article" date="2024" name="Plant">
        <title>Genomic evolution and insights into agronomic trait innovations of Sesamum species.</title>
        <authorList>
            <person name="Miao H."/>
            <person name="Wang L."/>
            <person name="Qu L."/>
            <person name="Liu H."/>
            <person name="Sun Y."/>
            <person name="Le M."/>
            <person name="Wang Q."/>
            <person name="Wei S."/>
            <person name="Zheng Y."/>
            <person name="Lin W."/>
            <person name="Duan Y."/>
            <person name="Cao H."/>
            <person name="Xiong S."/>
            <person name="Wang X."/>
            <person name="Wei L."/>
            <person name="Li C."/>
            <person name="Ma Q."/>
            <person name="Ju M."/>
            <person name="Zhao R."/>
            <person name="Li G."/>
            <person name="Mu C."/>
            <person name="Tian Q."/>
            <person name="Mei H."/>
            <person name="Zhang T."/>
            <person name="Gao T."/>
            <person name="Zhang H."/>
        </authorList>
    </citation>
    <scope>NUCLEOTIDE SEQUENCE</scope>
    <source>
        <strain evidence="10">G02</strain>
    </source>
</reference>
<accession>A0AAW2QHA8</accession>
<evidence type="ECO:0008006" key="11">
    <source>
        <dbReference type="Google" id="ProtNLM"/>
    </source>
</evidence>
<evidence type="ECO:0000256" key="6">
    <source>
        <dbReference type="ARBA" id="ARBA00022801"/>
    </source>
</evidence>
<evidence type="ECO:0000256" key="5">
    <source>
        <dbReference type="ARBA" id="ARBA00022723"/>
    </source>
</evidence>
<feature type="domain" description="DDE Tnp4" evidence="8">
    <location>
        <begin position="157"/>
        <end position="227"/>
    </location>
</feature>
<evidence type="ECO:0000256" key="2">
    <source>
        <dbReference type="ARBA" id="ARBA00004123"/>
    </source>
</evidence>
<name>A0AAW2QHA8_SESRA</name>
<dbReference type="Pfam" id="PF13359">
    <property type="entry name" value="DDE_Tnp_4"/>
    <property type="match status" value="1"/>
</dbReference>
<dbReference type="GO" id="GO:0016787">
    <property type="term" value="F:hydrolase activity"/>
    <property type="evidence" value="ECO:0007669"/>
    <property type="project" value="UniProtKB-KW"/>
</dbReference>
<feature type="domain" description="DUF8040" evidence="9">
    <location>
        <begin position="36"/>
        <end position="120"/>
    </location>
</feature>
<keyword evidence="4" id="KW-0540">Nuclease</keyword>
<dbReference type="Pfam" id="PF26138">
    <property type="entry name" value="DUF8040"/>
    <property type="match status" value="1"/>
</dbReference>
<organism evidence="10">
    <name type="scientific">Sesamum radiatum</name>
    <name type="common">Black benniseed</name>
    <dbReference type="NCBI Taxonomy" id="300843"/>
    <lineage>
        <taxon>Eukaryota</taxon>
        <taxon>Viridiplantae</taxon>
        <taxon>Streptophyta</taxon>
        <taxon>Embryophyta</taxon>
        <taxon>Tracheophyta</taxon>
        <taxon>Spermatophyta</taxon>
        <taxon>Magnoliopsida</taxon>
        <taxon>eudicotyledons</taxon>
        <taxon>Gunneridae</taxon>
        <taxon>Pentapetalae</taxon>
        <taxon>asterids</taxon>
        <taxon>lamiids</taxon>
        <taxon>Lamiales</taxon>
        <taxon>Pedaliaceae</taxon>
        <taxon>Sesamum</taxon>
    </lineage>
</organism>
<sequence length="395" mass="45408">MLTRHRQNKRRVANASGPRRYVMHHRIPDQVKHLSQIIDISDVKCIDNLRMSRNAFGHLCQLLEFSGGLQTTKHVSVLEQVVIFLSVLVHHKKNCVIKHDFIRSGRTISKHFHSVLKAVLRLNTILLAKPVLVGMIVKILVGDGLSNVEGFLTPYRGVWYHLKEWERGSGGLQSPCELFNLRHALARNVIERTFRLLITRWGILRSPSYYSLKVQNRITNACCLLHNFVRMEMPNDPLKLEVPDIVNNTVDPKTEFVSIIDTTPACPAWRDELSMDMNHEWLRPTCLYAHCGNYTMNNQLESLMQKQFPTIDLRAEPHINSMIHVWKKYYGTLSAMMGKSDFGWDESLCMVTVESQDTWDEFCKIIIQRTVNVPTAEWCPDVGYAGNDKGVTKDS</sequence>
<evidence type="ECO:0000313" key="10">
    <source>
        <dbReference type="EMBL" id="KAL0366857.1"/>
    </source>
</evidence>
<dbReference type="AlphaFoldDB" id="A0AAW2QHA8"/>
<dbReference type="InterPro" id="IPR027806">
    <property type="entry name" value="HARBI1_dom"/>
</dbReference>
<evidence type="ECO:0000256" key="7">
    <source>
        <dbReference type="ARBA" id="ARBA00023242"/>
    </source>
</evidence>
<evidence type="ECO:0000259" key="9">
    <source>
        <dbReference type="Pfam" id="PF26138"/>
    </source>
</evidence>